<dbReference type="Proteomes" id="UP000078240">
    <property type="component" value="Unassembled WGS sequence"/>
</dbReference>
<feature type="region of interest" description="Disordered" evidence="1">
    <location>
        <begin position="193"/>
        <end position="229"/>
    </location>
</feature>
<feature type="region of interest" description="Disordered" evidence="1">
    <location>
        <begin position="111"/>
        <end position="131"/>
    </location>
</feature>
<evidence type="ECO:0000256" key="1">
    <source>
        <dbReference type="SAM" id="MobiDB-lite"/>
    </source>
</evidence>
<gene>
    <name evidence="2" type="ORF">VFPBJ_02380</name>
</gene>
<evidence type="ECO:0000313" key="2">
    <source>
        <dbReference type="EMBL" id="OAQ83612.1"/>
    </source>
</evidence>
<protein>
    <submittedName>
        <fullName evidence="2">Uncharacterized protein</fullName>
    </submittedName>
</protein>
<evidence type="ECO:0000313" key="3">
    <source>
        <dbReference type="Proteomes" id="UP000078240"/>
    </source>
</evidence>
<sequence length="229" mass="24462">MNQDRRDGDGKGGDTAPYYILGTTTAAAALARRVGRREGVAAQWMEAGRGKRGESWTGGGRPSQAMPECESTRIVWDGMVDDELAASGKMEPAGHTKDRMRRLHAGVVIHGDRLDSNGRPPNGSGGPLDAGGWAGGLHQCHGGRERDVHGRGWMGMGLGGGEMWCRAGWGAVEARWWGERGLVLFLNAGTAETELPGRRRIPGGQGTQDRHTPGNSKRAYMVSSQPDGH</sequence>
<dbReference type="EMBL" id="LSBH01000002">
    <property type="protein sequence ID" value="OAQ83612.1"/>
    <property type="molecule type" value="Genomic_DNA"/>
</dbReference>
<name>A0A179H0P2_PURLI</name>
<dbReference type="AlphaFoldDB" id="A0A179H0P2"/>
<reference evidence="2 3" key="1">
    <citation type="submission" date="2016-01" db="EMBL/GenBank/DDBJ databases">
        <title>Biosynthesis of antibiotic leucinostatins and their inhibition on Phytophthora in bio-control Purpureocillium lilacinum.</title>
        <authorList>
            <person name="Wang G."/>
            <person name="Liu Z."/>
            <person name="Lin R."/>
            <person name="Li E."/>
            <person name="Mao Z."/>
            <person name="Ling J."/>
            <person name="Yin W."/>
            <person name="Xie B."/>
        </authorList>
    </citation>
    <scope>NUCLEOTIDE SEQUENCE [LARGE SCALE GENOMIC DNA]</scope>
    <source>
        <strain evidence="2">PLBJ-1</strain>
    </source>
</reference>
<comment type="caution">
    <text evidence="2">The sequence shown here is derived from an EMBL/GenBank/DDBJ whole genome shotgun (WGS) entry which is preliminary data.</text>
</comment>
<proteinExistence type="predicted"/>
<organism evidence="2 3">
    <name type="scientific">Purpureocillium lilacinum</name>
    <name type="common">Paecilomyces lilacinus</name>
    <dbReference type="NCBI Taxonomy" id="33203"/>
    <lineage>
        <taxon>Eukaryota</taxon>
        <taxon>Fungi</taxon>
        <taxon>Dikarya</taxon>
        <taxon>Ascomycota</taxon>
        <taxon>Pezizomycotina</taxon>
        <taxon>Sordariomycetes</taxon>
        <taxon>Hypocreomycetidae</taxon>
        <taxon>Hypocreales</taxon>
        <taxon>Ophiocordycipitaceae</taxon>
        <taxon>Purpureocillium</taxon>
    </lineage>
</organism>
<accession>A0A179H0P2</accession>